<evidence type="ECO:0000256" key="1">
    <source>
        <dbReference type="SAM" id="Phobius"/>
    </source>
</evidence>
<organism evidence="2 3">
    <name type="scientific">Fusarium xylarioides</name>
    <dbReference type="NCBI Taxonomy" id="221167"/>
    <lineage>
        <taxon>Eukaryota</taxon>
        <taxon>Fungi</taxon>
        <taxon>Dikarya</taxon>
        <taxon>Ascomycota</taxon>
        <taxon>Pezizomycotina</taxon>
        <taxon>Sordariomycetes</taxon>
        <taxon>Hypocreomycetidae</taxon>
        <taxon>Hypocreales</taxon>
        <taxon>Nectriaceae</taxon>
        <taxon>Fusarium</taxon>
        <taxon>Fusarium fujikuroi species complex</taxon>
    </lineage>
</organism>
<keyword evidence="1" id="KW-0812">Transmembrane</keyword>
<feature type="transmembrane region" description="Helical" evidence="1">
    <location>
        <begin position="193"/>
        <end position="214"/>
    </location>
</feature>
<sequence>MMSSGFFADLELNTGIPKSKTKMGNYDRMNSCAPSAKAGDDCWSIGMYYNVPLINGYSVSDVANPKEVVSKGLDKIKGLPTQIDQVLTALQLNGYLGDDMELIDSLSLPILMLASATENMGTVVQIADKITEEERKAFILAFLSAIFLIVPVIGEVVGSVAELTDIGTVMALLGAAGNSVVDIYTVVDDPKNAPLAIFDLILAPLAIADIATITKVANIRRGMKESDIAKLGDPVKRRTDIIDKVKGVCRPDLE</sequence>
<feature type="transmembrane region" description="Helical" evidence="1">
    <location>
        <begin position="137"/>
        <end position="157"/>
    </location>
</feature>
<evidence type="ECO:0000313" key="2">
    <source>
        <dbReference type="EMBL" id="KAG5761507.1"/>
    </source>
</evidence>
<dbReference type="AlphaFoldDB" id="A0A9P7HQS7"/>
<dbReference type="Proteomes" id="UP000750502">
    <property type="component" value="Unassembled WGS sequence"/>
</dbReference>
<proteinExistence type="predicted"/>
<name>A0A9P7HQS7_9HYPO</name>
<keyword evidence="1" id="KW-1133">Transmembrane helix</keyword>
<reference evidence="2" key="1">
    <citation type="journal article" date="2020" name="bioRxiv">
        <title>Historical genomics reveals the evolutionary mechanisms behind multiple outbreaks of the host-specific coffee wilt pathogen Fusarium xylarioides.</title>
        <authorList>
            <person name="Peck D."/>
            <person name="Nowell R.W."/>
            <person name="Flood J."/>
            <person name="Ryan M.J."/>
            <person name="Barraclough T.G."/>
        </authorList>
    </citation>
    <scope>NUCLEOTIDE SEQUENCE</scope>
    <source>
        <strain evidence="2">IMI 127659i</strain>
    </source>
</reference>
<protein>
    <submittedName>
        <fullName evidence="2">Uncharacterized protein</fullName>
    </submittedName>
</protein>
<accession>A0A9P7HQS7</accession>
<reference evidence="2" key="2">
    <citation type="submission" date="2020-10" db="EMBL/GenBank/DDBJ databases">
        <authorList>
            <person name="Peck L.D."/>
            <person name="Nowell R.W."/>
            <person name="Flood J."/>
            <person name="Ryan M.J."/>
            <person name="Barraclough T.G."/>
        </authorList>
    </citation>
    <scope>NUCLEOTIDE SEQUENCE</scope>
    <source>
        <strain evidence="2">IMI 127659i</strain>
    </source>
</reference>
<keyword evidence="1" id="KW-0472">Membrane</keyword>
<dbReference type="EMBL" id="JADFTT010000445">
    <property type="protein sequence ID" value="KAG5761507.1"/>
    <property type="molecule type" value="Genomic_DNA"/>
</dbReference>
<gene>
    <name evidence="2" type="ORF">H9Q72_010366</name>
</gene>
<keyword evidence="3" id="KW-1185">Reference proteome</keyword>
<dbReference type="OrthoDB" id="73875at2759"/>
<comment type="caution">
    <text evidence="2">The sequence shown here is derived from an EMBL/GenBank/DDBJ whole genome shotgun (WGS) entry which is preliminary data.</text>
</comment>
<evidence type="ECO:0000313" key="3">
    <source>
        <dbReference type="Proteomes" id="UP000750502"/>
    </source>
</evidence>